<dbReference type="SMART" id="SM00448">
    <property type="entry name" value="REC"/>
    <property type="match status" value="1"/>
</dbReference>
<evidence type="ECO:0000259" key="7">
    <source>
        <dbReference type="PROSITE" id="PS50110"/>
    </source>
</evidence>
<dbReference type="Pfam" id="PF00072">
    <property type="entry name" value="Response_reg"/>
    <property type="match status" value="1"/>
</dbReference>
<dbReference type="InterPro" id="IPR000792">
    <property type="entry name" value="Tscrpt_reg_LuxR_C"/>
</dbReference>
<dbReference type="SMART" id="SM00421">
    <property type="entry name" value="HTH_LUXR"/>
    <property type="match status" value="1"/>
</dbReference>
<dbReference type="STRING" id="633440.SAMN05421869_104548"/>
<reference evidence="8 9" key="1">
    <citation type="submission" date="2016-10" db="EMBL/GenBank/DDBJ databases">
        <authorList>
            <person name="de Groot N.N."/>
        </authorList>
    </citation>
    <scope>NUCLEOTIDE SEQUENCE [LARGE SCALE GENOMIC DNA]</scope>
    <source>
        <strain evidence="8 9">CGMCC 4.6533</strain>
    </source>
</reference>
<dbReference type="GO" id="GO:0006355">
    <property type="term" value="P:regulation of DNA-templated transcription"/>
    <property type="evidence" value="ECO:0007669"/>
    <property type="project" value="InterPro"/>
</dbReference>
<dbReference type="Gene3D" id="3.40.50.2300">
    <property type="match status" value="1"/>
</dbReference>
<keyword evidence="4" id="KW-0804">Transcription</keyword>
<evidence type="ECO:0000256" key="2">
    <source>
        <dbReference type="ARBA" id="ARBA00023015"/>
    </source>
</evidence>
<dbReference type="PROSITE" id="PS50043">
    <property type="entry name" value="HTH_LUXR_2"/>
    <property type="match status" value="1"/>
</dbReference>
<keyword evidence="1 5" id="KW-0597">Phosphoprotein</keyword>
<dbReference type="RefSeq" id="WP_090930988.1">
    <property type="nucleotide sequence ID" value="NZ_FNDJ01000004.1"/>
</dbReference>
<dbReference type="InterPro" id="IPR001789">
    <property type="entry name" value="Sig_transdc_resp-reg_receiver"/>
</dbReference>
<dbReference type="EMBL" id="FNDJ01000004">
    <property type="protein sequence ID" value="SDI20529.1"/>
    <property type="molecule type" value="Genomic_DNA"/>
</dbReference>
<dbReference type="PANTHER" id="PTHR43214:SF24">
    <property type="entry name" value="TRANSCRIPTIONAL REGULATORY PROTEIN NARL-RELATED"/>
    <property type="match status" value="1"/>
</dbReference>
<dbReference type="SUPFAM" id="SSF46894">
    <property type="entry name" value="C-terminal effector domain of the bipartite response regulators"/>
    <property type="match status" value="1"/>
</dbReference>
<evidence type="ECO:0000313" key="9">
    <source>
        <dbReference type="Proteomes" id="UP000199202"/>
    </source>
</evidence>
<protein>
    <submittedName>
        <fullName evidence="8">DNA-binding response regulator, NarL/FixJ family, contains REC and HTH domains</fullName>
    </submittedName>
</protein>
<evidence type="ECO:0000256" key="5">
    <source>
        <dbReference type="PROSITE-ProRule" id="PRU00169"/>
    </source>
</evidence>
<dbReference type="OrthoDB" id="9808843at2"/>
<organism evidence="8 9">
    <name type="scientific">Nonomuraea jiangxiensis</name>
    <dbReference type="NCBI Taxonomy" id="633440"/>
    <lineage>
        <taxon>Bacteria</taxon>
        <taxon>Bacillati</taxon>
        <taxon>Actinomycetota</taxon>
        <taxon>Actinomycetes</taxon>
        <taxon>Streptosporangiales</taxon>
        <taxon>Streptosporangiaceae</taxon>
        <taxon>Nonomuraea</taxon>
    </lineage>
</organism>
<evidence type="ECO:0000313" key="8">
    <source>
        <dbReference type="EMBL" id="SDI20529.1"/>
    </source>
</evidence>
<dbReference type="InterPro" id="IPR039420">
    <property type="entry name" value="WalR-like"/>
</dbReference>
<keyword evidence="2" id="KW-0805">Transcription regulation</keyword>
<evidence type="ECO:0000256" key="4">
    <source>
        <dbReference type="ARBA" id="ARBA00023163"/>
    </source>
</evidence>
<name>A0A1G8INJ6_9ACTN</name>
<evidence type="ECO:0000259" key="6">
    <source>
        <dbReference type="PROSITE" id="PS50043"/>
    </source>
</evidence>
<gene>
    <name evidence="8" type="ORF">SAMN05421869_104548</name>
</gene>
<dbReference type="CDD" id="cd06170">
    <property type="entry name" value="LuxR_C_like"/>
    <property type="match status" value="1"/>
</dbReference>
<dbReference type="InterPro" id="IPR011006">
    <property type="entry name" value="CheY-like_superfamily"/>
</dbReference>
<feature type="domain" description="Response regulatory" evidence="7">
    <location>
        <begin position="3"/>
        <end position="119"/>
    </location>
</feature>
<feature type="domain" description="HTH luxR-type" evidence="6">
    <location>
        <begin position="147"/>
        <end position="212"/>
    </location>
</feature>
<dbReference type="PRINTS" id="PR00038">
    <property type="entry name" value="HTHLUXR"/>
</dbReference>
<evidence type="ECO:0000256" key="3">
    <source>
        <dbReference type="ARBA" id="ARBA00023125"/>
    </source>
</evidence>
<evidence type="ECO:0000256" key="1">
    <source>
        <dbReference type="ARBA" id="ARBA00022553"/>
    </source>
</evidence>
<proteinExistence type="predicted"/>
<keyword evidence="9" id="KW-1185">Reference proteome</keyword>
<dbReference type="InterPro" id="IPR058245">
    <property type="entry name" value="NreC/VraR/RcsB-like_REC"/>
</dbReference>
<dbReference type="GO" id="GO:0000160">
    <property type="term" value="P:phosphorelay signal transduction system"/>
    <property type="evidence" value="ECO:0007669"/>
    <property type="project" value="InterPro"/>
</dbReference>
<dbReference type="PROSITE" id="PS50110">
    <property type="entry name" value="RESPONSE_REGULATORY"/>
    <property type="match status" value="1"/>
</dbReference>
<dbReference type="PANTHER" id="PTHR43214">
    <property type="entry name" value="TWO-COMPONENT RESPONSE REGULATOR"/>
    <property type="match status" value="1"/>
</dbReference>
<dbReference type="PROSITE" id="PS00622">
    <property type="entry name" value="HTH_LUXR_1"/>
    <property type="match status" value="1"/>
</dbReference>
<sequence length="225" mass="23972">MISVVLVDDQELARAGLRTILRQPYGFDVLAEAADGQAALAEVARVRPDAVVMDIRMPRMDGVEATRALLAADPAARVLVLTTFGEDSVLAAALRAGASGFCLKDAPAEDIQRAVRAVAAGDGWLDPAVCERVLRRYRADPVTDPEAARRLGELTARELDVLKLIGRGLTNAEIARHLVLGEGTVKTHVGRIFTKLAVRDRAAAVVFAFDHGVVRPGEPPPMPGA</sequence>
<accession>A0A1G8INJ6</accession>
<dbReference type="SUPFAM" id="SSF52172">
    <property type="entry name" value="CheY-like"/>
    <property type="match status" value="1"/>
</dbReference>
<dbReference type="CDD" id="cd17535">
    <property type="entry name" value="REC_NarL-like"/>
    <property type="match status" value="1"/>
</dbReference>
<dbReference type="InterPro" id="IPR016032">
    <property type="entry name" value="Sig_transdc_resp-reg_C-effctor"/>
</dbReference>
<dbReference type="Pfam" id="PF00196">
    <property type="entry name" value="GerE"/>
    <property type="match status" value="1"/>
</dbReference>
<keyword evidence="3 8" id="KW-0238">DNA-binding</keyword>
<feature type="modified residue" description="4-aspartylphosphate" evidence="5">
    <location>
        <position position="54"/>
    </location>
</feature>
<dbReference type="AlphaFoldDB" id="A0A1G8INJ6"/>
<dbReference type="Proteomes" id="UP000199202">
    <property type="component" value="Unassembled WGS sequence"/>
</dbReference>
<dbReference type="GO" id="GO:0003677">
    <property type="term" value="F:DNA binding"/>
    <property type="evidence" value="ECO:0007669"/>
    <property type="project" value="UniProtKB-KW"/>
</dbReference>